<keyword evidence="3" id="KW-1133">Transmembrane helix</keyword>
<evidence type="ECO:0000313" key="4">
    <source>
        <dbReference type="EMBL" id="KAI0307004.1"/>
    </source>
</evidence>
<gene>
    <name evidence="4" type="ORF">B0F90DRAFT_1807718</name>
</gene>
<accession>A0AAD4QSM4</accession>
<dbReference type="EMBL" id="WTXG01000002">
    <property type="protein sequence ID" value="KAI0307004.1"/>
    <property type="molecule type" value="Genomic_DNA"/>
</dbReference>
<evidence type="ECO:0000256" key="2">
    <source>
        <dbReference type="PIRSR" id="PIRSR602401-1"/>
    </source>
</evidence>
<feature type="transmembrane region" description="Helical" evidence="3">
    <location>
        <begin position="12"/>
        <end position="32"/>
    </location>
</feature>
<keyword evidence="2" id="KW-0479">Metal-binding</keyword>
<dbReference type="Pfam" id="PF00067">
    <property type="entry name" value="p450"/>
    <property type="match status" value="1"/>
</dbReference>
<dbReference type="GO" id="GO:0020037">
    <property type="term" value="F:heme binding"/>
    <property type="evidence" value="ECO:0007669"/>
    <property type="project" value="InterPro"/>
</dbReference>
<keyword evidence="5" id="KW-1185">Reference proteome</keyword>
<keyword evidence="2" id="KW-0349">Heme</keyword>
<comment type="caution">
    <text evidence="4">The sequence shown here is derived from an EMBL/GenBank/DDBJ whole genome shotgun (WGS) entry which is preliminary data.</text>
</comment>
<dbReference type="SUPFAM" id="SSF48264">
    <property type="entry name" value="Cytochrome P450"/>
    <property type="match status" value="1"/>
</dbReference>
<dbReference type="PRINTS" id="PR00385">
    <property type="entry name" value="P450"/>
</dbReference>
<dbReference type="InterPro" id="IPR002401">
    <property type="entry name" value="Cyt_P450_E_grp-I"/>
</dbReference>
<feature type="binding site" description="axial binding residue" evidence="2">
    <location>
        <position position="462"/>
    </location>
    <ligand>
        <name>heme</name>
        <dbReference type="ChEBI" id="CHEBI:30413"/>
    </ligand>
    <ligandPart>
        <name>Fe</name>
        <dbReference type="ChEBI" id="CHEBI:18248"/>
    </ligandPart>
</feature>
<dbReference type="GO" id="GO:0004497">
    <property type="term" value="F:monooxygenase activity"/>
    <property type="evidence" value="ECO:0007669"/>
    <property type="project" value="InterPro"/>
</dbReference>
<dbReference type="InterPro" id="IPR050121">
    <property type="entry name" value="Cytochrome_P450_monoxygenase"/>
</dbReference>
<dbReference type="GO" id="GO:0016705">
    <property type="term" value="F:oxidoreductase activity, acting on paired donors, with incorporation or reduction of molecular oxygen"/>
    <property type="evidence" value="ECO:0007669"/>
    <property type="project" value="InterPro"/>
</dbReference>
<organism evidence="4 5">
    <name type="scientific">Multifurca ochricompacta</name>
    <dbReference type="NCBI Taxonomy" id="376703"/>
    <lineage>
        <taxon>Eukaryota</taxon>
        <taxon>Fungi</taxon>
        <taxon>Dikarya</taxon>
        <taxon>Basidiomycota</taxon>
        <taxon>Agaricomycotina</taxon>
        <taxon>Agaricomycetes</taxon>
        <taxon>Russulales</taxon>
        <taxon>Russulaceae</taxon>
        <taxon>Multifurca</taxon>
    </lineage>
</organism>
<evidence type="ECO:0000256" key="3">
    <source>
        <dbReference type="SAM" id="Phobius"/>
    </source>
</evidence>
<dbReference type="Proteomes" id="UP001203297">
    <property type="component" value="Unassembled WGS sequence"/>
</dbReference>
<dbReference type="GO" id="GO:0005506">
    <property type="term" value="F:iron ion binding"/>
    <property type="evidence" value="ECO:0007669"/>
    <property type="project" value="InterPro"/>
</dbReference>
<proteinExistence type="predicted"/>
<dbReference type="PANTHER" id="PTHR24305:SF218">
    <property type="entry name" value="P450, PUTATIVE (EUROFUNG)-RELATED"/>
    <property type="match status" value="1"/>
</dbReference>
<dbReference type="InterPro" id="IPR001128">
    <property type="entry name" value="Cyt_P450"/>
</dbReference>
<name>A0AAD4QSM4_9AGAM</name>
<dbReference type="Gene3D" id="1.10.630.10">
    <property type="entry name" value="Cytochrome P450"/>
    <property type="match status" value="1"/>
</dbReference>
<protein>
    <submittedName>
        <fullName evidence="4">Cytochrome P450</fullName>
    </submittedName>
</protein>
<dbReference type="AlphaFoldDB" id="A0AAD4QSM4"/>
<dbReference type="InterPro" id="IPR036396">
    <property type="entry name" value="Cyt_P450_sf"/>
</dbReference>
<dbReference type="PRINTS" id="PR00463">
    <property type="entry name" value="EP450I"/>
</dbReference>
<keyword evidence="3" id="KW-0812">Transmembrane</keyword>
<reference evidence="4" key="1">
    <citation type="journal article" date="2022" name="New Phytol.">
        <title>Evolutionary transition to the ectomycorrhizal habit in the genomes of a hyperdiverse lineage of mushroom-forming fungi.</title>
        <authorList>
            <person name="Looney B."/>
            <person name="Miyauchi S."/>
            <person name="Morin E."/>
            <person name="Drula E."/>
            <person name="Courty P.E."/>
            <person name="Kohler A."/>
            <person name="Kuo A."/>
            <person name="LaButti K."/>
            <person name="Pangilinan J."/>
            <person name="Lipzen A."/>
            <person name="Riley R."/>
            <person name="Andreopoulos W."/>
            <person name="He G."/>
            <person name="Johnson J."/>
            <person name="Nolan M."/>
            <person name="Tritt A."/>
            <person name="Barry K.W."/>
            <person name="Grigoriev I.V."/>
            <person name="Nagy L.G."/>
            <person name="Hibbett D."/>
            <person name="Henrissat B."/>
            <person name="Matheny P.B."/>
            <person name="Labbe J."/>
            <person name="Martin F.M."/>
        </authorList>
    </citation>
    <scope>NUCLEOTIDE SEQUENCE</scope>
    <source>
        <strain evidence="4">BPL690</strain>
    </source>
</reference>
<sequence>MPTLLDFIFDHIFAFTGVFIALYFALCAIYQLCFSPLCDIPGPWYAAISDFWLITHVLRLQQCRTINTLFALYGPVVRVGPNKVVFNDLFTARNVYSILKFDKSKYYKSLLTNDNDHAMTTLSHASHVFRKKGYAPHYTPTSLAQFQPEIVQSALELVNILDGIVKGNAINCLSFFRHLMVDIASVSSFGYRVGALNKWAIDAEDPLVTAIGDFPKRGILRSAVPVWAWKLVCSIPNRRWRQLCDSDKIMAEFVSARVYETRLQMVSGASEQSDRVALVQRLLRYYSGQSTDTASDRDVISEHMGHLVGACDTTSTTLSYLFWELSRRPNIAKNLQAELDAAIPDCKTFPDISVLQDLPYLTAFIKEGLRLYGAVPSLLERVVPCSSEKTTIPEAFDLMGFALPPGTIVGTQAWSMHRDPSVFPSPETFSPERWLETGGDDKGKLEAMNRHMMPFGKGSRVCGGQNLAQMVLRIATAAIARNFELLAPPETTEKSMEMRDSFVVFPASMACRLIFNARKNR</sequence>
<keyword evidence="3" id="KW-0472">Membrane</keyword>
<comment type="cofactor">
    <cofactor evidence="2">
        <name>heme</name>
        <dbReference type="ChEBI" id="CHEBI:30413"/>
    </cofactor>
</comment>
<comment type="pathway">
    <text evidence="1">Secondary metabolite biosynthesis.</text>
</comment>
<evidence type="ECO:0000256" key="1">
    <source>
        <dbReference type="ARBA" id="ARBA00005179"/>
    </source>
</evidence>
<keyword evidence="2" id="KW-0408">Iron</keyword>
<evidence type="ECO:0000313" key="5">
    <source>
        <dbReference type="Proteomes" id="UP001203297"/>
    </source>
</evidence>
<dbReference type="PANTHER" id="PTHR24305">
    <property type="entry name" value="CYTOCHROME P450"/>
    <property type="match status" value="1"/>
</dbReference>